<organism evidence="2 3">
    <name type="scientific">Desulfolutivibrio sulfodismutans</name>
    <dbReference type="NCBI Taxonomy" id="63561"/>
    <lineage>
        <taxon>Bacteria</taxon>
        <taxon>Pseudomonadati</taxon>
        <taxon>Thermodesulfobacteriota</taxon>
        <taxon>Desulfovibrionia</taxon>
        <taxon>Desulfovibrionales</taxon>
        <taxon>Desulfovibrionaceae</taxon>
        <taxon>Desulfolutivibrio</taxon>
    </lineage>
</organism>
<proteinExistence type="predicted"/>
<sequence length="379" mass="42380">MNMNNVRVLVMLSFVVVGLIGCSSKIRVMPYGETKTGIAFNLPKTQFQLKIIYTKRTSENCKDKNSIKVEKPLELTPLVVPDPQHAYVIDTSKLEASFVETKNFTLKLNEVGCITSINAEMNDRTSDVIASAVKIPINVAKIIAAAGHKDQDAQCIVTVEEIEVVRIIDLEELEFNKDDSVYHATYSDIKKATSLFNGIEPDDEVKLEFYASESFSRTENDSKDTIPWKYKNNMSYIDGLPYRLPAHVRVIAKVSGHDTKQMSFMIAQSSNVCFLPFSSKMFTERKMAAKFSPSTGGLTEYEFSTSSSAQKLASTLESATGSLVTGVDELRQAKAKAMIADVKNENDLLAAEKDLLQSRLDLYKKQEEMNKYLLQQLNN</sequence>
<comment type="caution">
    <text evidence="2">The sequence shown here is derived from an EMBL/GenBank/DDBJ whole genome shotgun (WGS) entry which is preliminary data.</text>
</comment>
<evidence type="ECO:0000313" key="2">
    <source>
        <dbReference type="EMBL" id="NDY56851.1"/>
    </source>
</evidence>
<reference evidence="2 3" key="1">
    <citation type="submission" date="2020-02" db="EMBL/GenBank/DDBJ databases">
        <title>Comparative genomics of sulfur disproportionating microorganisms.</title>
        <authorList>
            <person name="Ward L.M."/>
            <person name="Bertran E."/>
            <person name="Johnston D.T."/>
        </authorList>
    </citation>
    <scope>NUCLEOTIDE SEQUENCE [LARGE SCALE GENOMIC DNA]</scope>
    <source>
        <strain evidence="2 3">DSM 3696</strain>
    </source>
</reference>
<evidence type="ECO:0000313" key="3">
    <source>
        <dbReference type="Proteomes" id="UP000469724"/>
    </source>
</evidence>
<name>A0A7K3NKY3_9BACT</name>
<dbReference type="AlphaFoldDB" id="A0A7K3NKY3"/>
<gene>
    <name evidence="2" type="ORF">G3N56_08865</name>
</gene>
<feature type="coiled-coil region" evidence="1">
    <location>
        <begin position="339"/>
        <end position="366"/>
    </location>
</feature>
<keyword evidence="1" id="KW-0175">Coiled coil</keyword>
<dbReference type="PROSITE" id="PS51257">
    <property type="entry name" value="PROKAR_LIPOPROTEIN"/>
    <property type="match status" value="1"/>
</dbReference>
<evidence type="ECO:0000256" key="1">
    <source>
        <dbReference type="SAM" id="Coils"/>
    </source>
</evidence>
<accession>A0A7K3NKY3</accession>
<dbReference type="RefSeq" id="WP_163301898.1">
    <property type="nucleotide sequence ID" value="NZ_JAAGRQ010000029.1"/>
</dbReference>
<dbReference type="EMBL" id="JAAGRQ010000029">
    <property type="protein sequence ID" value="NDY56851.1"/>
    <property type="molecule type" value="Genomic_DNA"/>
</dbReference>
<protein>
    <recommendedName>
        <fullName evidence="4">DUF4831 family protein</fullName>
    </recommendedName>
</protein>
<dbReference type="Proteomes" id="UP000469724">
    <property type="component" value="Unassembled WGS sequence"/>
</dbReference>
<keyword evidence="3" id="KW-1185">Reference proteome</keyword>
<evidence type="ECO:0008006" key="4">
    <source>
        <dbReference type="Google" id="ProtNLM"/>
    </source>
</evidence>